<organism evidence="1 2">
    <name type="scientific">Methanosphaera stadtmanae (strain ATCC 43021 / DSM 3091 / JCM 11832 / MCB-3)</name>
    <dbReference type="NCBI Taxonomy" id="339860"/>
    <lineage>
        <taxon>Archaea</taxon>
        <taxon>Methanobacteriati</taxon>
        <taxon>Methanobacteriota</taxon>
        <taxon>Methanomada group</taxon>
        <taxon>Methanobacteria</taxon>
        <taxon>Methanobacteriales</taxon>
        <taxon>Methanobacteriaceae</taxon>
        <taxon>Methanosphaera</taxon>
    </lineage>
</organism>
<keyword evidence="2" id="KW-1185">Reference proteome</keyword>
<dbReference type="SUPFAM" id="SSF89447">
    <property type="entry name" value="AbrB/MazE/MraZ-like"/>
    <property type="match status" value="1"/>
</dbReference>
<dbReference type="Gene3D" id="2.10.260.10">
    <property type="match status" value="1"/>
</dbReference>
<dbReference type="InterPro" id="IPR037914">
    <property type="entry name" value="SpoVT-AbrB_sf"/>
</dbReference>
<dbReference type="AlphaFoldDB" id="Q2NGC5"/>
<accession>Q2NGC5</accession>
<evidence type="ECO:0000313" key="1">
    <source>
        <dbReference type="EMBL" id="ABC57128.1"/>
    </source>
</evidence>
<protein>
    <recommendedName>
        <fullName evidence="3">SpoVT-AbrB domain-containing protein</fullName>
    </recommendedName>
</protein>
<dbReference type="EMBL" id="CP000102">
    <property type="protein sequence ID" value="ABC57128.1"/>
    <property type="molecule type" value="Genomic_DNA"/>
</dbReference>
<evidence type="ECO:0008006" key="3">
    <source>
        <dbReference type="Google" id="ProtNLM"/>
    </source>
</evidence>
<proteinExistence type="predicted"/>
<reference evidence="1 2" key="1">
    <citation type="journal article" date="2006" name="J. Bacteriol.">
        <title>The genome sequence of Methanosphaera stadtmanae reveals why this human intestinal archaeon is restricted to methanol and H2 for methane formation and ATP synthesis.</title>
        <authorList>
            <person name="Fricke W.F."/>
            <person name="Seedorf H."/>
            <person name="Henne A."/>
            <person name="Kruer M."/>
            <person name="Liesegang H."/>
            <person name="Hedderich R."/>
            <person name="Gottschalk G."/>
            <person name="Thauer R.K."/>
        </authorList>
    </citation>
    <scope>NUCLEOTIDE SEQUENCE [LARGE SCALE GENOMIC DNA]</scope>
    <source>
        <strain evidence="2">ATCC 43021 / DSM 3091 / JCM 11832 / MCB-3</strain>
    </source>
</reference>
<sequence length="76" mass="9092">MVLATSKIYGNFQTSIPKEIRKQCNIDKDYIIEWDITEEGKPEINFRKKRNFKNLVGAFHLDEETNSVELKRRLYQ</sequence>
<dbReference type="KEGG" id="mst:Msp_0730"/>
<dbReference type="Proteomes" id="UP000001931">
    <property type="component" value="Chromosome"/>
</dbReference>
<dbReference type="HOGENOM" id="CLU_185772_0_0_2"/>
<gene>
    <name evidence="1" type="ordered locus">Msp_0730</name>
</gene>
<dbReference type="eggNOG" id="arCOG00818">
    <property type="taxonomic scope" value="Archaea"/>
</dbReference>
<evidence type="ECO:0000313" key="2">
    <source>
        <dbReference type="Proteomes" id="UP000001931"/>
    </source>
</evidence>
<name>Q2NGC5_METST</name>